<dbReference type="InterPro" id="IPR013216">
    <property type="entry name" value="Methyltransf_11"/>
</dbReference>
<feature type="domain" description="Methyltransferase type 11" evidence="1">
    <location>
        <begin position="72"/>
        <end position="157"/>
    </location>
</feature>
<dbReference type="GO" id="GO:0008757">
    <property type="term" value="F:S-adenosylmethionine-dependent methyltransferase activity"/>
    <property type="evidence" value="ECO:0007669"/>
    <property type="project" value="InterPro"/>
</dbReference>
<reference evidence="2 3" key="1">
    <citation type="journal article" date="2016" name="Nat. Commun.">
        <title>Thousands of microbial genomes shed light on interconnected biogeochemical processes in an aquifer system.</title>
        <authorList>
            <person name="Anantharaman K."/>
            <person name="Brown C.T."/>
            <person name="Hug L.A."/>
            <person name="Sharon I."/>
            <person name="Castelle C.J."/>
            <person name="Probst A.J."/>
            <person name="Thomas B.C."/>
            <person name="Singh A."/>
            <person name="Wilkins M.J."/>
            <person name="Karaoz U."/>
            <person name="Brodie E.L."/>
            <person name="Williams K.H."/>
            <person name="Hubbard S.S."/>
            <person name="Banfield J.F."/>
        </authorList>
    </citation>
    <scope>NUCLEOTIDE SEQUENCE [LARGE SCALE GENOMIC DNA]</scope>
</reference>
<organism evidence="2 3">
    <name type="scientific">Candidatus Sungbacteria bacterium RIFCSPLOWO2_01_FULL_47_10</name>
    <dbReference type="NCBI Taxonomy" id="1802276"/>
    <lineage>
        <taxon>Bacteria</taxon>
        <taxon>Candidatus Sungiibacteriota</taxon>
    </lineage>
</organism>
<dbReference type="Pfam" id="PF08241">
    <property type="entry name" value="Methyltransf_11"/>
    <property type="match status" value="1"/>
</dbReference>
<comment type="caution">
    <text evidence="2">The sequence shown here is derived from an EMBL/GenBank/DDBJ whole genome shotgun (WGS) entry which is preliminary data.</text>
</comment>
<dbReference type="Proteomes" id="UP000177982">
    <property type="component" value="Unassembled WGS sequence"/>
</dbReference>
<gene>
    <name evidence="2" type="ORF">A2934_03160</name>
</gene>
<dbReference type="InterPro" id="IPR029063">
    <property type="entry name" value="SAM-dependent_MTases_sf"/>
</dbReference>
<dbReference type="AlphaFoldDB" id="A0A1G2L6J5"/>
<dbReference type="EMBL" id="MHQO01000013">
    <property type="protein sequence ID" value="OHA07266.1"/>
    <property type="molecule type" value="Genomic_DNA"/>
</dbReference>
<proteinExistence type="predicted"/>
<accession>A0A1G2L6J5</accession>
<evidence type="ECO:0000259" key="1">
    <source>
        <dbReference type="Pfam" id="PF08241"/>
    </source>
</evidence>
<dbReference type="Gene3D" id="3.40.50.150">
    <property type="entry name" value="Vaccinia Virus protein VP39"/>
    <property type="match status" value="1"/>
</dbReference>
<name>A0A1G2L6J5_9BACT</name>
<dbReference type="SUPFAM" id="SSF53335">
    <property type="entry name" value="S-adenosyl-L-methionine-dependent methyltransferases"/>
    <property type="match status" value="1"/>
</dbReference>
<evidence type="ECO:0000313" key="3">
    <source>
        <dbReference type="Proteomes" id="UP000177982"/>
    </source>
</evidence>
<evidence type="ECO:0000313" key="2">
    <source>
        <dbReference type="EMBL" id="OHA07266.1"/>
    </source>
</evidence>
<protein>
    <recommendedName>
        <fullName evidence="1">Methyltransferase type 11 domain-containing protein</fullName>
    </recommendedName>
</protein>
<sequence>MIDDRVRAEMIFYATTHDYSDAARYERFALDCKLDRKALEIGGVINNLSAHISSSGKPLAILETASATGLTAAGVTTQLARFGITHTYTSLDIEPNLLQYAKERGRGDVFVRGDFERLPFAADAFDIYIMMGAGGYRTDGMFYPEVHRVLRVGGYYVMPQIGPNPFANTSEIHTALQSGLSIVRADHYLIAQKSIVIVPSPTP</sequence>
<dbReference type="CDD" id="cd02440">
    <property type="entry name" value="AdoMet_MTases"/>
    <property type="match status" value="1"/>
</dbReference>